<dbReference type="Proteomes" id="UP000595466">
    <property type="component" value="Chromosome"/>
</dbReference>
<dbReference type="InterPro" id="IPR021247">
    <property type="entry name" value="DUF2785"/>
</dbReference>
<dbReference type="Pfam" id="PF10978">
    <property type="entry name" value="DUF2785"/>
    <property type="match status" value="1"/>
</dbReference>
<dbReference type="EMBL" id="CP066817">
    <property type="protein sequence ID" value="QQM61017.1"/>
    <property type="molecule type" value="Genomic_DNA"/>
</dbReference>
<dbReference type="RefSeq" id="WP_060684236.1">
    <property type="nucleotide sequence ID" value="NZ_CBDBYG010000001.1"/>
</dbReference>
<protein>
    <submittedName>
        <fullName evidence="1">DUF2785 domain-containing protein</fullName>
    </submittedName>
</protein>
<evidence type="ECO:0000313" key="1">
    <source>
        <dbReference type="EMBL" id="QQM61017.1"/>
    </source>
</evidence>
<evidence type="ECO:0000313" key="2">
    <source>
        <dbReference type="Proteomes" id="UP000595466"/>
    </source>
</evidence>
<name>A0AAX1K9K6_LACPN</name>
<reference evidence="1 2" key="1">
    <citation type="submission" date="2020-12" db="EMBL/GenBank/DDBJ databases">
        <title>Whole genome sequencing of Lactobacillus plantarum PC518.</title>
        <authorList>
            <person name="Guo Q."/>
        </authorList>
    </citation>
    <scope>NUCLEOTIDE SEQUENCE [LARGE SCALE GENOMIC DNA]</scope>
    <source>
        <strain evidence="1 2">PC518</strain>
    </source>
</reference>
<gene>
    <name evidence="1" type="ORF">JH395_00250</name>
</gene>
<accession>A0AAX1K9K6</accession>
<proteinExistence type="predicted"/>
<dbReference type="AlphaFoldDB" id="A0AAX1K9K6"/>
<sequence length="277" mass="32129">MEAIINTLQATLNQTNLHFTDKQVTWLLNHVGALDPAIRDDLVYQLLGRGLESQAFTDSQKQQIIQPILKEHWLFKSIEEPTNDRVFLRSFTALLTTEILLSDTTHPWLTDTTRNQLFDDALTYLVREHDQRGFVRNKGWAHAIAHGSDLLGVAWCHPQFPISQSSRALSAIQTVVQRQNRVFVADEEARLAHPLIMALTAHKLTDNELCIWLQTTNQLLIKELNSTDLTSIYREHNWLRLIHHLYFWLPAKNIGRLIIEQISHQYYDKNGYLDFNS</sequence>
<organism evidence="1 2">
    <name type="scientific">Lactiplantibacillus plantarum</name>
    <name type="common">Lactobacillus plantarum</name>
    <dbReference type="NCBI Taxonomy" id="1590"/>
    <lineage>
        <taxon>Bacteria</taxon>
        <taxon>Bacillati</taxon>
        <taxon>Bacillota</taxon>
        <taxon>Bacilli</taxon>
        <taxon>Lactobacillales</taxon>
        <taxon>Lactobacillaceae</taxon>
        <taxon>Lactiplantibacillus</taxon>
    </lineage>
</organism>